<organism evidence="1 2">
    <name type="scientific">Nesidiocoris tenuis</name>
    <dbReference type="NCBI Taxonomy" id="355587"/>
    <lineage>
        <taxon>Eukaryota</taxon>
        <taxon>Metazoa</taxon>
        <taxon>Ecdysozoa</taxon>
        <taxon>Arthropoda</taxon>
        <taxon>Hexapoda</taxon>
        <taxon>Insecta</taxon>
        <taxon>Pterygota</taxon>
        <taxon>Neoptera</taxon>
        <taxon>Paraneoptera</taxon>
        <taxon>Hemiptera</taxon>
        <taxon>Heteroptera</taxon>
        <taxon>Panheteroptera</taxon>
        <taxon>Cimicomorpha</taxon>
        <taxon>Miridae</taxon>
        <taxon>Dicyphina</taxon>
        <taxon>Nesidiocoris</taxon>
    </lineage>
</organism>
<sequence length="61" mass="7230">MSKATYIKNRQQLPDNQLILKEASFIPAKNIEKFTIKILKFAQNEKTPHFRNVKNIHIFCK</sequence>
<evidence type="ECO:0000313" key="1">
    <source>
        <dbReference type="EMBL" id="CAB0015638.1"/>
    </source>
</evidence>
<proteinExistence type="predicted"/>
<evidence type="ECO:0000313" key="2">
    <source>
        <dbReference type="Proteomes" id="UP000479000"/>
    </source>
</evidence>
<dbReference type="Proteomes" id="UP000479000">
    <property type="component" value="Unassembled WGS sequence"/>
</dbReference>
<name>A0A6H5HGU1_9HEMI</name>
<feature type="non-terminal residue" evidence="1">
    <location>
        <position position="61"/>
    </location>
</feature>
<gene>
    <name evidence="1" type="ORF">NTEN_LOCUS19978</name>
</gene>
<keyword evidence="2" id="KW-1185">Reference proteome</keyword>
<accession>A0A6H5HGU1</accession>
<reference evidence="1 2" key="1">
    <citation type="submission" date="2020-02" db="EMBL/GenBank/DDBJ databases">
        <authorList>
            <person name="Ferguson B K."/>
        </authorList>
    </citation>
    <scope>NUCLEOTIDE SEQUENCE [LARGE SCALE GENOMIC DNA]</scope>
</reference>
<dbReference type="AlphaFoldDB" id="A0A6H5HGU1"/>
<protein>
    <submittedName>
        <fullName evidence="1">Uncharacterized protein</fullName>
    </submittedName>
</protein>
<dbReference type="EMBL" id="CADCXU010029303">
    <property type="protein sequence ID" value="CAB0015638.1"/>
    <property type="molecule type" value="Genomic_DNA"/>
</dbReference>